<protein>
    <recommendedName>
        <fullName evidence="2">HEAT repeat domain-containing protein</fullName>
    </recommendedName>
</protein>
<dbReference type="InterPro" id="IPR011989">
    <property type="entry name" value="ARM-like"/>
</dbReference>
<sequence length="227" mass="24710">MAGKNKRRTLCDVERRAGELARLRKVTGRRSIGRFVAALRDPAFAAAKMATMGLCDRGAIVGPLTEMLADADPAVRWRACSLPWFFRIEEMEGQLVRALGDPDTMVRTEAAWALRWARTNAAAKALLAATKDPEPIVAHYAGWVLRRTIKPRHPDLPALRGGRIPAPALKPEPSSRTAPVGEIANNNNAEAFKQFACSTSLPAVRAAMGARPGRSGRGKLRHIDGYP</sequence>
<dbReference type="SUPFAM" id="SSF48371">
    <property type="entry name" value="ARM repeat"/>
    <property type="match status" value="1"/>
</dbReference>
<evidence type="ECO:0000313" key="1">
    <source>
        <dbReference type="EMBL" id="KKL51902.1"/>
    </source>
</evidence>
<feature type="non-terminal residue" evidence="1">
    <location>
        <position position="227"/>
    </location>
</feature>
<proteinExistence type="predicted"/>
<dbReference type="Pfam" id="PF13646">
    <property type="entry name" value="HEAT_2"/>
    <property type="match status" value="1"/>
</dbReference>
<dbReference type="InterPro" id="IPR004155">
    <property type="entry name" value="PBS_lyase_HEAT"/>
</dbReference>
<evidence type="ECO:0008006" key="2">
    <source>
        <dbReference type="Google" id="ProtNLM"/>
    </source>
</evidence>
<dbReference type="Gene3D" id="1.25.10.10">
    <property type="entry name" value="Leucine-rich Repeat Variant"/>
    <property type="match status" value="1"/>
</dbReference>
<comment type="caution">
    <text evidence="1">The sequence shown here is derived from an EMBL/GenBank/DDBJ whole genome shotgun (WGS) entry which is preliminary data.</text>
</comment>
<name>A0A0F9FLI9_9ZZZZ</name>
<dbReference type="EMBL" id="LAZR01032085">
    <property type="protein sequence ID" value="KKL51902.1"/>
    <property type="molecule type" value="Genomic_DNA"/>
</dbReference>
<dbReference type="SMART" id="SM00567">
    <property type="entry name" value="EZ_HEAT"/>
    <property type="match status" value="1"/>
</dbReference>
<gene>
    <name evidence="1" type="ORF">LCGC14_2290870</name>
</gene>
<organism evidence="1">
    <name type="scientific">marine sediment metagenome</name>
    <dbReference type="NCBI Taxonomy" id="412755"/>
    <lineage>
        <taxon>unclassified sequences</taxon>
        <taxon>metagenomes</taxon>
        <taxon>ecological metagenomes</taxon>
    </lineage>
</organism>
<dbReference type="AlphaFoldDB" id="A0A0F9FLI9"/>
<reference evidence="1" key="1">
    <citation type="journal article" date="2015" name="Nature">
        <title>Complex archaea that bridge the gap between prokaryotes and eukaryotes.</title>
        <authorList>
            <person name="Spang A."/>
            <person name="Saw J.H."/>
            <person name="Jorgensen S.L."/>
            <person name="Zaremba-Niedzwiedzka K."/>
            <person name="Martijn J."/>
            <person name="Lind A.E."/>
            <person name="van Eijk R."/>
            <person name="Schleper C."/>
            <person name="Guy L."/>
            <person name="Ettema T.J."/>
        </authorList>
    </citation>
    <scope>NUCLEOTIDE SEQUENCE</scope>
</reference>
<dbReference type="InterPro" id="IPR016024">
    <property type="entry name" value="ARM-type_fold"/>
</dbReference>
<accession>A0A0F9FLI9</accession>